<sequence length="20" mass="2475">MLLTLRLRGMLVYIKHVRVY</sequence>
<organism evidence="1">
    <name type="scientific">Zea mays</name>
    <name type="common">Maize</name>
    <dbReference type="NCBI Taxonomy" id="4577"/>
    <lineage>
        <taxon>Eukaryota</taxon>
        <taxon>Viridiplantae</taxon>
        <taxon>Streptophyta</taxon>
        <taxon>Embryophyta</taxon>
        <taxon>Tracheophyta</taxon>
        <taxon>Spermatophyta</taxon>
        <taxon>Magnoliopsida</taxon>
        <taxon>Liliopsida</taxon>
        <taxon>Poales</taxon>
        <taxon>Poaceae</taxon>
        <taxon>PACMAD clade</taxon>
        <taxon>Panicoideae</taxon>
        <taxon>Andropogonodae</taxon>
        <taxon>Andropogoneae</taxon>
        <taxon>Tripsacinae</taxon>
        <taxon>Zea</taxon>
    </lineage>
</organism>
<reference evidence="1" key="1">
    <citation type="journal article" date="2018" name="Nat. Genet.">
        <title>Extensive intraspecific gene order and gene structural variations between Mo17 and other maize genomes.</title>
        <authorList>
            <person name="Sun S."/>
            <person name="Zhou Y."/>
            <person name="Chen J."/>
            <person name="Shi J."/>
            <person name="Zhao H."/>
            <person name="Zhao H."/>
            <person name="Song W."/>
            <person name="Zhang M."/>
            <person name="Cui Y."/>
            <person name="Dong X."/>
            <person name="Liu H."/>
            <person name="Ma X."/>
            <person name="Jiao Y."/>
            <person name="Wang B."/>
            <person name="Wei X."/>
            <person name="Stein J.C."/>
            <person name="Glaubitz J.C."/>
            <person name="Lu F."/>
            <person name="Yu G."/>
            <person name="Liang C."/>
            <person name="Fengler K."/>
            <person name="Li B."/>
            <person name="Rafalski A."/>
            <person name="Schnable P.S."/>
            <person name="Ware D.H."/>
            <person name="Buckler E.S."/>
            <person name="Lai J."/>
        </authorList>
    </citation>
    <scope>NUCLEOTIDE SEQUENCE [LARGE SCALE GENOMIC DNA]</scope>
    <source>
        <tissue evidence="1">Seedling</tissue>
    </source>
</reference>
<accession>A0A317Y777</accession>
<evidence type="ECO:0000313" key="1">
    <source>
        <dbReference type="EMBL" id="PWZ53532.1"/>
    </source>
</evidence>
<dbReference type="EMBL" id="NCVQ01000001">
    <property type="protein sequence ID" value="PWZ53532.1"/>
    <property type="molecule type" value="Genomic_DNA"/>
</dbReference>
<comment type="caution">
    <text evidence="1">The sequence shown here is derived from an EMBL/GenBank/DDBJ whole genome shotgun (WGS) entry which is preliminary data.</text>
</comment>
<proteinExistence type="predicted"/>
<dbReference type="Proteomes" id="UP000251960">
    <property type="component" value="Chromosome 1"/>
</dbReference>
<name>A0A317Y777_MAIZE</name>
<gene>
    <name evidence="1" type="ORF">Zm00014a_014148</name>
</gene>
<protein>
    <submittedName>
        <fullName evidence="1">Uncharacterized protein</fullName>
    </submittedName>
</protein>
<dbReference type="AlphaFoldDB" id="A0A317Y777"/>